<sequence>MTEAEVNTTNPCYGPLMSPPIFQNKWLAKFRALIHEVTEDYMSPITDIEDFCDITAKQWMFVQEFFVQARELSLRQADFPAEPIPDESSTPSNWTFAMTEDFVPKMNPFNGAQKVLCFLDRYLERLQSMKLGHSLAGCRWQ</sequence>
<dbReference type="Proteomes" id="UP000799537">
    <property type="component" value="Unassembled WGS sequence"/>
</dbReference>
<proteinExistence type="predicted"/>
<dbReference type="AlphaFoldDB" id="A0A6A6C1R5"/>
<protein>
    <submittedName>
        <fullName evidence="1">Uncharacterized protein</fullName>
    </submittedName>
</protein>
<reference evidence="1" key="1">
    <citation type="journal article" date="2020" name="Stud. Mycol.">
        <title>101 Dothideomycetes genomes: a test case for predicting lifestyles and emergence of pathogens.</title>
        <authorList>
            <person name="Haridas S."/>
            <person name="Albert R."/>
            <person name="Binder M."/>
            <person name="Bloem J."/>
            <person name="Labutti K."/>
            <person name="Salamov A."/>
            <person name="Andreopoulos B."/>
            <person name="Baker S."/>
            <person name="Barry K."/>
            <person name="Bills G."/>
            <person name="Bluhm B."/>
            <person name="Cannon C."/>
            <person name="Castanera R."/>
            <person name="Culley D."/>
            <person name="Daum C."/>
            <person name="Ezra D."/>
            <person name="Gonzalez J."/>
            <person name="Henrissat B."/>
            <person name="Kuo A."/>
            <person name="Liang C."/>
            <person name="Lipzen A."/>
            <person name="Lutzoni F."/>
            <person name="Magnuson J."/>
            <person name="Mondo S."/>
            <person name="Nolan M."/>
            <person name="Ohm R."/>
            <person name="Pangilinan J."/>
            <person name="Park H.-J."/>
            <person name="Ramirez L."/>
            <person name="Alfaro M."/>
            <person name="Sun H."/>
            <person name="Tritt A."/>
            <person name="Yoshinaga Y."/>
            <person name="Zwiers L.-H."/>
            <person name="Turgeon B."/>
            <person name="Goodwin S."/>
            <person name="Spatafora J."/>
            <person name="Crous P."/>
            <person name="Grigoriev I."/>
        </authorList>
    </citation>
    <scope>NUCLEOTIDE SEQUENCE</scope>
    <source>
        <strain evidence="1">ATCC 36951</strain>
    </source>
</reference>
<keyword evidence="2" id="KW-1185">Reference proteome</keyword>
<evidence type="ECO:0000313" key="2">
    <source>
        <dbReference type="Proteomes" id="UP000799537"/>
    </source>
</evidence>
<dbReference type="GeneID" id="54567645"/>
<gene>
    <name evidence="1" type="ORF">M409DRAFT_60136</name>
</gene>
<dbReference type="RefSeq" id="XP_033661107.1">
    <property type="nucleotide sequence ID" value="XM_033814373.1"/>
</dbReference>
<evidence type="ECO:0000313" key="1">
    <source>
        <dbReference type="EMBL" id="KAF2160218.1"/>
    </source>
</evidence>
<name>A0A6A6C1R5_ZASCE</name>
<dbReference type="EMBL" id="ML993628">
    <property type="protein sequence ID" value="KAF2160218.1"/>
    <property type="molecule type" value="Genomic_DNA"/>
</dbReference>
<accession>A0A6A6C1R5</accession>
<organism evidence="1 2">
    <name type="scientific">Zasmidium cellare ATCC 36951</name>
    <dbReference type="NCBI Taxonomy" id="1080233"/>
    <lineage>
        <taxon>Eukaryota</taxon>
        <taxon>Fungi</taxon>
        <taxon>Dikarya</taxon>
        <taxon>Ascomycota</taxon>
        <taxon>Pezizomycotina</taxon>
        <taxon>Dothideomycetes</taxon>
        <taxon>Dothideomycetidae</taxon>
        <taxon>Mycosphaerellales</taxon>
        <taxon>Mycosphaerellaceae</taxon>
        <taxon>Zasmidium</taxon>
    </lineage>
</organism>